<evidence type="ECO:0008006" key="10">
    <source>
        <dbReference type="Google" id="ProtNLM"/>
    </source>
</evidence>
<evidence type="ECO:0000313" key="9">
    <source>
        <dbReference type="Proteomes" id="UP000245946"/>
    </source>
</evidence>
<dbReference type="CDD" id="cd06224">
    <property type="entry name" value="REM"/>
    <property type="match status" value="1"/>
</dbReference>
<dbReference type="Proteomes" id="UP000245946">
    <property type="component" value="Unassembled WGS sequence"/>
</dbReference>
<dbReference type="GO" id="GO:0032956">
    <property type="term" value="P:regulation of actin cytoskeleton organization"/>
    <property type="evidence" value="ECO:0007669"/>
    <property type="project" value="TreeGrafter"/>
</dbReference>
<feature type="region of interest" description="Disordered" evidence="3">
    <location>
        <begin position="49"/>
        <end position="109"/>
    </location>
</feature>
<dbReference type="Gene3D" id="1.20.870.10">
    <property type="entry name" value="Son of sevenless (SoS) protein Chain: S domain 1"/>
    <property type="match status" value="1"/>
</dbReference>
<dbReference type="PROSITE" id="PS50009">
    <property type="entry name" value="RASGEF_CAT"/>
    <property type="match status" value="1"/>
</dbReference>
<dbReference type="PANTHER" id="PTHR14130:SF14">
    <property type="entry name" value="RHO GTPASE-ACTIVATING PROTEIN 92B"/>
    <property type="match status" value="1"/>
</dbReference>
<dbReference type="Pfam" id="PF00620">
    <property type="entry name" value="RhoGAP"/>
    <property type="match status" value="1"/>
</dbReference>
<protein>
    <recommendedName>
        <fullName evidence="10">Ras GEF</fullName>
    </recommendedName>
</protein>
<dbReference type="Gene3D" id="2.30.29.30">
    <property type="entry name" value="Pleckstrin-homology domain (PH domain)/Phosphotyrosine-binding domain (PTB)"/>
    <property type="match status" value="1"/>
</dbReference>
<dbReference type="SUPFAM" id="SSF48350">
    <property type="entry name" value="GTPase activation domain, GAP"/>
    <property type="match status" value="1"/>
</dbReference>
<evidence type="ECO:0000259" key="6">
    <source>
        <dbReference type="PROSITE" id="PS50212"/>
    </source>
</evidence>
<feature type="domain" description="N-terminal Ras-GEF" evidence="6">
    <location>
        <begin position="1336"/>
        <end position="1522"/>
    </location>
</feature>
<dbReference type="Gene3D" id="1.10.840.10">
    <property type="entry name" value="Ras guanine-nucleotide exchange factors catalytic domain"/>
    <property type="match status" value="1"/>
</dbReference>
<feature type="domain" description="Rho-GAP" evidence="7">
    <location>
        <begin position="2076"/>
        <end position="2270"/>
    </location>
</feature>
<dbReference type="GO" id="GO:0005096">
    <property type="term" value="F:GTPase activator activity"/>
    <property type="evidence" value="ECO:0007669"/>
    <property type="project" value="UniProtKB-KW"/>
</dbReference>
<dbReference type="RefSeq" id="XP_025596801.1">
    <property type="nucleotide sequence ID" value="XM_025742999.1"/>
</dbReference>
<gene>
    <name evidence="8" type="ORF">FA09DRAFT_331378</name>
</gene>
<dbReference type="PANTHER" id="PTHR14130">
    <property type="entry name" value="3BP-1 RELATED RHOGAP"/>
    <property type="match status" value="1"/>
</dbReference>
<dbReference type="InterPro" id="IPR000651">
    <property type="entry name" value="Ras-like_Gua-exchang_fac_N"/>
</dbReference>
<dbReference type="InterPro" id="IPR001895">
    <property type="entry name" value="RASGEF_cat_dom"/>
</dbReference>
<feature type="compositionally biased region" description="Polar residues" evidence="3">
    <location>
        <begin position="375"/>
        <end position="384"/>
    </location>
</feature>
<dbReference type="Gene3D" id="1.10.555.10">
    <property type="entry name" value="Rho GTPase activation protein"/>
    <property type="match status" value="1"/>
</dbReference>
<evidence type="ECO:0000259" key="7">
    <source>
        <dbReference type="PROSITE" id="PS50238"/>
    </source>
</evidence>
<dbReference type="OrthoDB" id="79452at2759"/>
<dbReference type="SUPFAM" id="SSF50729">
    <property type="entry name" value="PH domain-like"/>
    <property type="match status" value="1"/>
</dbReference>
<dbReference type="GeneID" id="37270543"/>
<dbReference type="PROSITE" id="PS50212">
    <property type="entry name" value="RASGEF_NTER"/>
    <property type="match status" value="1"/>
</dbReference>
<feature type="compositionally biased region" description="Polar residues" evidence="3">
    <location>
        <begin position="583"/>
        <end position="605"/>
    </location>
</feature>
<dbReference type="GO" id="GO:0035020">
    <property type="term" value="P:regulation of Rac protein signal transduction"/>
    <property type="evidence" value="ECO:0007669"/>
    <property type="project" value="TreeGrafter"/>
</dbReference>
<feature type="region of interest" description="Disordered" evidence="3">
    <location>
        <begin position="1290"/>
        <end position="1323"/>
    </location>
</feature>
<dbReference type="EMBL" id="KZ819299">
    <property type="protein sequence ID" value="PWN96522.1"/>
    <property type="molecule type" value="Genomic_DNA"/>
</dbReference>
<keyword evidence="2" id="KW-0344">Guanine-nucleotide releasing factor</keyword>
<evidence type="ECO:0000259" key="5">
    <source>
        <dbReference type="PROSITE" id="PS50009"/>
    </source>
</evidence>
<feature type="domain" description="Ras-GEF" evidence="5">
    <location>
        <begin position="844"/>
        <end position="1137"/>
    </location>
</feature>
<dbReference type="InterPro" id="IPR023578">
    <property type="entry name" value="Ras_GEF_dom_sf"/>
</dbReference>
<evidence type="ECO:0000259" key="4">
    <source>
        <dbReference type="PROSITE" id="PS50003"/>
    </source>
</evidence>
<evidence type="ECO:0000256" key="1">
    <source>
        <dbReference type="ARBA" id="ARBA00022468"/>
    </source>
</evidence>
<dbReference type="Pfam" id="PF00617">
    <property type="entry name" value="RasGEF"/>
    <property type="match status" value="1"/>
</dbReference>
<feature type="compositionally biased region" description="Polar residues" evidence="3">
    <location>
        <begin position="406"/>
        <end position="417"/>
    </location>
</feature>
<dbReference type="Pfam" id="PF00618">
    <property type="entry name" value="RasGEF_N"/>
    <property type="match status" value="1"/>
</dbReference>
<feature type="compositionally biased region" description="Low complexity" evidence="3">
    <location>
        <begin position="1536"/>
        <end position="1549"/>
    </location>
</feature>
<dbReference type="SMART" id="SM00147">
    <property type="entry name" value="RasGEF"/>
    <property type="match status" value="1"/>
</dbReference>
<dbReference type="STRING" id="58919.A0A316Z6D8"/>
<evidence type="ECO:0000256" key="2">
    <source>
        <dbReference type="PROSITE-ProRule" id="PRU00168"/>
    </source>
</evidence>
<dbReference type="PROSITE" id="PS50003">
    <property type="entry name" value="PH_DOMAIN"/>
    <property type="match status" value="1"/>
</dbReference>
<feature type="region of interest" description="Disordered" evidence="3">
    <location>
        <begin position="2296"/>
        <end position="2330"/>
    </location>
</feature>
<keyword evidence="9" id="KW-1185">Reference proteome</keyword>
<dbReference type="InterPro" id="IPR011993">
    <property type="entry name" value="PH-like_dom_sf"/>
</dbReference>
<dbReference type="InterPro" id="IPR036964">
    <property type="entry name" value="RASGEF_cat_dom_sf"/>
</dbReference>
<feature type="compositionally biased region" description="Polar residues" evidence="3">
    <location>
        <begin position="206"/>
        <end position="216"/>
    </location>
</feature>
<feature type="region of interest" description="Disordered" evidence="3">
    <location>
        <begin position="1"/>
        <end position="31"/>
    </location>
</feature>
<dbReference type="InterPro" id="IPR000198">
    <property type="entry name" value="RhoGAP_dom"/>
</dbReference>
<reference evidence="8 9" key="1">
    <citation type="journal article" date="2018" name="Mol. Biol. Evol.">
        <title>Broad Genomic Sampling Reveals a Smut Pathogenic Ancestry of the Fungal Clade Ustilaginomycotina.</title>
        <authorList>
            <person name="Kijpornyongpan T."/>
            <person name="Mondo S.J."/>
            <person name="Barry K."/>
            <person name="Sandor L."/>
            <person name="Lee J."/>
            <person name="Lipzen A."/>
            <person name="Pangilinan J."/>
            <person name="LaButti K."/>
            <person name="Hainaut M."/>
            <person name="Henrissat B."/>
            <person name="Grigoriev I.V."/>
            <person name="Spatafora J.W."/>
            <person name="Aime M.C."/>
        </authorList>
    </citation>
    <scope>NUCLEOTIDE SEQUENCE [LARGE SCALE GENOMIC DNA]</scope>
    <source>
        <strain evidence="8 9">MCA 4186</strain>
    </source>
</reference>
<dbReference type="GO" id="GO:0005085">
    <property type="term" value="F:guanyl-nucleotide exchange factor activity"/>
    <property type="evidence" value="ECO:0007669"/>
    <property type="project" value="UniProtKB-KW"/>
</dbReference>
<feature type="compositionally biased region" description="Low complexity" evidence="3">
    <location>
        <begin position="418"/>
        <end position="432"/>
    </location>
</feature>
<dbReference type="InterPro" id="IPR008936">
    <property type="entry name" value="Rho_GTPase_activation_prot"/>
</dbReference>
<proteinExistence type="predicted"/>
<dbReference type="SUPFAM" id="SSF48366">
    <property type="entry name" value="Ras GEF"/>
    <property type="match status" value="2"/>
</dbReference>
<feature type="domain" description="PH" evidence="4">
    <location>
        <begin position="2015"/>
        <end position="2049"/>
    </location>
</feature>
<feature type="compositionally biased region" description="Low complexity" evidence="3">
    <location>
        <begin position="352"/>
        <end position="371"/>
    </location>
</feature>
<feature type="compositionally biased region" description="Polar residues" evidence="3">
    <location>
        <begin position="1"/>
        <end position="12"/>
    </location>
</feature>
<feature type="region of interest" description="Disordered" evidence="3">
    <location>
        <begin position="1187"/>
        <end position="1226"/>
    </location>
</feature>
<organism evidence="8 9">
    <name type="scientific">Tilletiopsis washingtonensis</name>
    <dbReference type="NCBI Taxonomy" id="58919"/>
    <lineage>
        <taxon>Eukaryota</taxon>
        <taxon>Fungi</taxon>
        <taxon>Dikarya</taxon>
        <taxon>Basidiomycota</taxon>
        <taxon>Ustilaginomycotina</taxon>
        <taxon>Exobasidiomycetes</taxon>
        <taxon>Entylomatales</taxon>
        <taxon>Entylomatales incertae sedis</taxon>
        <taxon>Tilletiopsis</taxon>
    </lineage>
</organism>
<feature type="compositionally biased region" description="Polar residues" evidence="3">
    <location>
        <begin position="296"/>
        <end position="308"/>
    </location>
</feature>
<feature type="compositionally biased region" description="Gly residues" evidence="3">
    <location>
        <begin position="172"/>
        <end position="182"/>
    </location>
</feature>
<dbReference type="InterPro" id="IPR001849">
    <property type="entry name" value="PH_domain"/>
</dbReference>
<dbReference type="GO" id="GO:0007264">
    <property type="term" value="P:small GTPase-mediated signal transduction"/>
    <property type="evidence" value="ECO:0007669"/>
    <property type="project" value="InterPro"/>
</dbReference>
<feature type="region of interest" description="Disordered" evidence="3">
    <location>
        <begin position="552"/>
        <end position="607"/>
    </location>
</feature>
<accession>A0A316Z6D8</accession>
<keyword evidence="1" id="KW-0343">GTPase activation</keyword>
<dbReference type="SMART" id="SM00324">
    <property type="entry name" value="RhoGAP"/>
    <property type="match status" value="1"/>
</dbReference>
<dbReference type="InterPro" id="IPR047165">
    <property type="entry name" value="RHG17/44/SH3BP1-like"/>
</dbReference>
<evidence type="ECO:0000256" key="3">
    <source>
        <dbReference type="SAM" id="MobiDB-lite"/>
    </source>
</evidence>
<name>A0A316Z6D8_9BASI</name>
<feature type="region of interest" description="Disordered" evidence="3">
    <location>
        <begin position="121"/>
        <end position="444"/>
    </location>
</feature>
<feature type="compositionally biased region" description="Polar residues" evidence="3">
    <location>
        <begin position="61"/>
        <end position="76"/>
    </location>
</feature>
<evidence type="ECO:0000313" key="8">
    <source>
        <dbReference type="EMBL" id="PWN96522.1"/>
    </source>
</evidence>
<dbReference type="PROSITE" id="PS50238">
    <property type="entry name" value="RHOGAP"/>
    <property type="match status" value="1"/>
</dbReference>
<feature type="compositionally biased region" description="Polar residues" evidence="3">
    <location>
        <begin position="1205"/>
        <end position="1218"/>
    </location>
</feature>
<feature type="region of interest" description="Disordered" evidence="3">
    <location>
        <begin position="2349"/>
        <end position="2379"/>
    </location>
</feature>
<feature type="compositionally biased region" description="Low complexity" evidence="3">
    <location>
        <begin position="49"/>
        <end position="60"/>
    </location>
</feature>
<sequence>MPPPHASSTQAPQHAGAGSSGSASGGGGIGRSQSALNFLFSKAKAFSSSASSSSNMSSSAGATNINPSPSMSSLASQAEEPEGAHSYPRQAGSGRARVPSNSSSNASSGFYQGFSIDRSSVSDFGRYPAPGRPSVSHDEPALSSPTKRSFFGGHRDRKVSNASMTRNAAAGASGGGASGQSGRGIFSHSPLGKSLGMRAEGGGSYAQFSKSQSDLSSRPEFPSPNTLPVDLPPLPGRPALMSPPSAGSSGKVSASEDVNFLRSPSPHIGFSRSVDDLSQPTTPTFGPSTGLGAAPGSSSRAQPAGQSRQRPDGTWAEHGVPAPDWGRPSDVGTMAGRTSQPGTPGIAPPRWNAGAPPNAASASGGPSSTAGMIPFSSTPQSSAWAQGGQPQKLMAVPTRHQRRGSKLSSSPKDSLISQEQLQQARAAAATPAEPRPLPPGVQYQGFLSRNTNVTLSLAQLADGHDKGKEREKDISKGWKAYKVQLRDGQLCFFKPPSSASDEVKALFPASVVRGELPAGSTSKATAAQYARDLGADADAIKRSLGTQELLAATSGGQRGGGSAGSGPSPPAGYRPPPRRGDSTGASVSVTTDRSLGTTDATSAPNSVAARIAQPRGPLPWAAPDKHHDLVLVESAEPPGTWAARILSGSPESLAHELVFATQRPAAAAAVAPDAASPSSDSAAGDVVLFVNAALVAMTSSGRPLLSLLVALQKWAVEALSLTRGDMLQGAPLTDARDAELAQFQAAVRSRVAALIEARPADYVVDSADKASIIELLESLVRDTWPAGSDARAALEKSVREQAEGVSTSADAPDWLASIRERASSGDLIELARHRFRAGALLKLDPSEIAQQIQVFHADRSRALLTAPLSLGRLAAHKQAAPASMALLSFDATSPHMITRLVLDQILEDADSRPTSVRRSELSSGAPRQRAALVRHWIAVASFLLSYGDLAGWAAVCAALCSRPVARLDQTWRYVALNDRNIISKIWAPQLAKLGWTDGSLARDTAISPLILGANFASAGKMDLVKTLDGQPVEVLPFLGNALVGGSTTRVAAQQLHFADATRVAERGEALVRAWTARMATPATRVYPGVRPALPEYQRALQSLMELGIQGSVGRPSTQEGESDLARYLPVSLQAEPRSLGHLDLRWRPPLTQVTGACAIAPLIFSEPLPNLSLVERERICSLISGGASTRRSDAGKWPRLGGGSATNTPDSTITQRTPQPRPALAGSPLMGASLVRSRTFPPGARVSRSLPFAGIAEWSSAQTLGGSDEMYIRIGAELVLGVVPEASLSLPSSPMTNKRFSQEMSRGSRPLSQASKRSSLPASNRSSMVEVAAAPLHVVVKAATLERLVDVLVMGVQHLSANTSDDQGEAPLSPVRRARLTMDVAAFRSVFLATFRRICAPLVLFDFLVKRFSAAINASREMALPMQHRSSSPFPSWSRGDVAATRTEPVDWDIATRIRIGVISLLHTWAQRCPQDFADDAELYNSALSFAVVRNSLTTSRADDPDYDKISSALSELGATLRTSVMCANVRPPEQPSAAASTSEAPSSAGDRAQSVELDFDRASPPELVNFLESIAAVFFDKVVERDLLIAAELFEHQAASPTGWHTRAGNAGAAEETALPPNMYKLLEHLRQPGDARDAPSLHQRLPPALRDACAAQNLLRGWIAIHIIESRIGLERRQARLAKLIDAVRICRARMARLRMDDEASGPFAPAGPFREPTIASFVESVIVGSLTASESRIFVRAWHGVAAAREANGDSLTGLLPSGRGAAAFNDATEQSSTPDVGWILKSLAEAVTRTSDLVQADSTLIDFDKSRTVWNLIDSSMRIRPAEADARMVELAGARLNAMQTALRKVAWDRRMFKEDAAQEAAAAPLLPASKLRLAKPLASYTADQQEKHRRDRAAFELLEHAAHLAQAAARAQSSADTAMRTSLSAPGVNGPLPPAAVGPPAASSVEKRARRVTALFRGAMRPSEKADVVTRSAAELIDAVPAQKPALTIRVGSARIVPWLNSQRSHVFHLSSADGDNHLFQAPSQSDAAEWFSELEKAAKQYAVARSTDANRLGKNGRAAVMPLYSIPIMTLAERDGRSVPLGLERMLAEVEARGLLEQGIYRISGAKSAIEGLKVAFSKQPADTIDLAQGDFSDVHTIAGAIKQWFRDLPEPAVPFAFYNALIDAERIEDHEERLYAIRDIIWEFPKPHFDVLRRVSEHLARVVEEGERNLMAPHNIGLVFGTSLLNPPPGPASVAQSFGNIGRAAHIVKLIITTHDWLFEPEPEPEPEAELEGESTIVEAKPAGLPPVLDVDEGQHESSTDEAGATSTFATPAVTPSVETDASPEFAFTAGSASQSSAALSSAPSESADRLETLATSSPPVHDASAPEMAKLFAQRRPGGAREGAAGREDSIYLDATEAITLLDPRFHASQGAA</sequence>
<feature type="region of interest" description="Disordered" evidence="3">
    <location>
        <begin position="1532"/>
        <end position="1554"/>
    </location>
</feature>
<feature type="compositionally biased region" description="Polar residues" evidence="3">
    <location>
        <begin position="276"/>
        <end position="287"/>
    </location>
</feature>